<dbReference type="Pfam" id="PF13673">
    <property type="entry name" value="Acetyltransf_10"/>
    <property type="match status" value="1"/>
</dbReference>
<dbReference type="PATRIC" id="fig|742823.3.peg.1908"/>
<dbReference type="AlphaFoldDB" id="K1KFG4"/>
<dbReference type="PANTHER" id="PTHR13355:SF11">
    <property type="entry name" value="GLUCOSAMINE 6-PHOSPHATE N-ACETYLTRANSFERASE"/>
    <property type="match status" value="1"/>
</dbReference>
<dbReference type="RefSeq" id="WP_005436479.1">
    <property type="nucleotide sequence ID" value="NZ_JH815519.1"/>
</dbReference>
<dbReference type="Proteomes" id="UP000005835">
    <property type="component" value="Unassembled WGS sequence"/>
</dbReference>
<dbReference type="GO" id="GO:0004343">
    <property type="term" value="F:glucosamine 6-phosphate N-acetyltransferase activity"/>
    <property type="evidence" value="ECO:0007669"/>
    <property type="project" value="TreeGrafter"/>
</dbReference>
<dbReference type="PROSITE" id="PS51186">
    <property type="entry name" value="GNAT"/>
    <property type="match status" value="1"/>
</dbReference>
<organism evidence="2 3">
    <name type="scientific">Sutterella wadsworthensis 2_1_59BFAA</name>
    <dbReference type="NCBI Taxonomy" id="742823"/>
    <lineage>
        <taxon>Bacteria</taxon>
        <taxon>Pseudomonadati</taxon>
        <taxon>Pseudomonadota</taxon>
        <taxon>Betaproteobacteria</taxon>
        <taxon>Burkholderiales</taxon>
        <taxon>Sutterellaceae</taxon>
        <taxon>Sutterella</taxon>
    </lineage>
</organism>
<dbReference type="CDD" id="cd04301">
    <property type="entry name" value="NAT_SF"/>
    <property type="match status" value="1"/>
</dbReference>
<dbReference type="PANTHER" id="PTHR13355">
    <property type="entry name" value="GLUCOSAMINE 6-PHOSPHATE N-ACETYLTRANSFERASE"/>
    <property type="match status" value="1"/>
</dbReference>
<dbReference type="eggNOG" id="COG2153">
    <property type="taxonomic scope" value="Bacteria"/>
</dbReference>
<dbReference type="OrthoDB" id="9796171at2"/>
<dbReference type="STRING" id="742823.HMPREF9465_01913"/>
<protein>
    <recommendedName>
        <fullName evidence="1">N-acetyltransferase domain-containing protein</fullName>
    </recommendedName>
</protein>
<evidence type="ECO:0000313" key="3">
    <source>
        <dbReference type="Proteomes" id="UP000005835"/>
    </source>
</evidence>
<name>K1KFG4_9BURK</name>
<accession>K1KFG4</accession>
<dbReference type="EMBL" id="ADMG01000041">
    <property type="protein sequence ID" value="EKB30499.1"/>
    <property type="molecule type" value="Genomic_DNA"/>
</dbReference>
<evidence type="ECO:0000313" key="2">
    <source>
        <dbReference type="EMBL" id="EKB30499.1"/>
    </source>
</evidence>
<feature type="domain" description="N-acetyltransferase" evidence="1">
    <location>
        <begin position="10"/>
        <end position="142"/>
    </location>
</feature>
<dbReference type="Gene3D" id="3.40.630.30">
    <property type="match status" value="1"/>
</dbReference>
<comment type="caution">
    <text evidence="2">The sequence shown here is derived from an EMBL/GenBank/DDBJ whole genome shotgun (WGS) entry which is preliminary data.</text>
</comment>
<keyword evidence="3" id="KW-1185">Reference proteome</keyword>
<dbReference type="SUPFAM" id="SSF55729">
    <property type="entry name" value="Acyl-CoA N-acyltransferases (Nat)"/>
    <property type="match status" value="1"/>
</dbReference>
<dbReference type="InterPro" id="IPR039143">
    <property type="entry name" value="GNPNAT1-like"/>
</dbReference>
<proteinExistence type="predicted"/>
<evidence type="ECO:0000259" key="1">
    <source>
        <dbReference type="PROSITE" id="PS51186"/>
    </source>
</evidence>
<dbReference type="InterPro" id="IPR000182">
    <property type="entry name" value="GNAT_dom"/>
</dbReference>
<sequence>MQTAPNIVHGDWKTYQHEAERVRAMVFIAEQKVPRELEFDEDDKTAEHFISFDARHMVTGCARLLDNGRIGRVAVLRPFRGRGIGEAVMKTVLERAKARGMKDVHLAAQVQAMPFYERLGFEPFGDEFDEAGIPHRMMRLVF</sequence>
<dbReference type="InterPro" id="IPR016181">
    <property type="entry name" value="Acyl_CoA_acyltransferase"/>
</dbReference>
<dbReference type="HOGENOM" id="CLU_056607_6_4_4"/>
<gene>
    <name evidence="2" type="ORF">HMPREF9465_01913</name>
</gene>
<reference evidence="2 3" key="1">
    <citation type="submission" date="2012-05" db="EMBL/GenBank/DDBJ databases">
        <title>The Genome Sequence of Sutterella wadsworthensis 2_1_59BFAA.</title>
        <authorList>
            <consortium name="The Broad Institute Genome Sequencing Platform"/>
            <person name="Earl A."/>
            <person name="Ward D."/>
            <person name="Feldgarden M."/>
            <person name="Gevers D."/>
            <person name="Daigneault M."/>
            <person name="Strauss J."/>
            <person name="Allen-Vercoe E."/>
            <person name="Walker B."/>
            <person name="Young S.K."/>
            <person name="Zeng Q."/>
            <person name="Gargeya S."/>
            <person name="Fitzgerald M."/>
            <person name="Haas B."/>
            <person name="Abouelleil A."/>
            <person name="Alvarado L."/>
            <person name="Arachchi H.M."/>
            <person name="Berlin A.M."/>
            <person name="Chapman S.B."/>
            <person name="Goldberg J."/>
            <person name="Griggs A."/>
            <person name="Gujja S."/>
            <person name="Hansen M."/>
            <person name="Howarth C."/>
            <person name="Imamovic A."/>
            <person name="Larimer J."/>
            <person name="McCowen C."/>
            <person name="Montmayeur A."/>
            <person name="Murphy C."/>
            <person name="Neiman D."/>
            <person name="Pearson M."/>
            <person name="Priest M."/>
            <person name="Roberts A."/>
            <person name="Saif S."/>
            <person name="Shea T."/>
            <person name="Sisk P."/>
            <person name="Sykes S."/>
            <person name="Wortman J."/>
            <person name="Nusbaum C."/>
            <person name="Birren B."/>
        </authorList>
    </citation>
    <scope>NUCLEOTIDE SEQUENCE [LARGE SCALE GENOMIC DNA]</scope>
    <source>
        <strain evidence="2 3">2_1_59BFAA</strain>
    </source>
</reference>